<keyword evidence="3" id="KW-1185">Reference proteome</keyword>
<dbReference type="Proteomes" id="UP000482960">
    <property type="component" value="Unassembled WGS sequence"/>
</dbReference>
<accession>A0A6V8LAL1</accession>
<protein>
    <submittedName>
        <fullName evidence="2">Uncharacterized protein</fullName>
    </submittedName>
</protein>
<organism evidence="2 3">
    <name type="scientific">Phytohabitans rumicis</name>
    <dbReference type="NCBI Taxonomy" id="1076125"/>
    <lineage>
        <taxon>Bacteria</taxon>
        <taxon>Bacillati</taxon>
        <taxon>Actinomycetota</taxon>
        <taxon>Actinomycetes</taxon>
        <taxon>Micromonosporales</taxon>
        <taxon>Micromonosporaceae</taxon>
    </lineage>
</organism>
<proteinExistence type="predicted"/>
<evidence type="ECO:0000256" key="1">
    <source>
        <dbReference type="SAM" id="MobiDB-lite"/>
    </source>
</evidence>
<gene>
    <name evidence="2" type="ORF">Prum_070260</name>
</gene>
<evidence type="ECO:0000313" key="2">
    <source>
        <dbReference type="EMBL" id="GFJ93384.1"/>
    </source>
</evidence>
<name>A0A6V8LAL1_9ACTN</name>
<evidence type="ECO:0000313" key="3">
    <source>
        <dbReference type="Proteomes" id="UP000482960"/>
    </source>
</evidence>
<feature type="region of interest" description="Disordered" evidence="1">
    <location>
        <begin position="21"/>
        <end position="59"/>
    </location>
</feature>
<dbReference type="EMBL" id="BLPG01000001">
    <property type="protein sequence ID" value="GFJ93384.1"/>
    <property type="molecule type" value="Genomic_DNA"/>
</dbReference>
<dbReference type="AlphaFoldDB" id="A0A6V8LAL1"/>
<sequence length="202" mass="21710">MGAVVVVAIILMTIFTDSTNSLPQSGAKPAATRPPDEASKRGTSNRATPGPRLDSPAAFDASEPVEAIARNYRAIYTGERLRLPVDDCFNWIHIDLDVPTVRHGNGSDGDDLQYGSCPGGDAPTLVAEGEKLGVNSKESTADPRRCLDDLEAGLGWETLRNPRQGDRFCVITNRDRVVFIIVDDVDATGALTVNASAWEAMR</sequence>
<comment type="caution">
    <text evidence="2">The sequence shown here is derived from an EMBL/GenBank/DDBJ whole genome shotgun (WGS) entry which is preliminary data.</text>
</comment>
<reference evidence="2 3" key="2">
    <citation type="submission" date="2020-03" db="EMBL/GenBank/DDBJ databases">
        <authorList>
            <person name="Ichikawa N."/>
            <person name="Kimura A."/>
            <person name="Kitahashi Y."/>
            <person name="Uohara A."/>
        </authorList>
    </citation>
    <scope>NUCLEOTIDE SEQUENCE [LARGE SCALE GENOMIC DNA]</scope>
    <source>
        <strain evidence="2 3">NBRC 108638</strain>
    </source>
</reference>
<reference evidence="2 3" key="1">
    <citation type="submission" date="2020-03" db="EMBL/GenBank/DDBJ databases">
        <title>Whole genome shotgun sequence of Phytohabitans rumicis NBRC 108638.</title>
        <authorList>
            <person name="Komaki H."/>
            <person name="Tamura T."/>
        </authorList>
    </citation>
    <scope>NUCLEOTIDE SEQUENCE [LARGE SCALE GENOMIC DNA]</scope>
    <source>
        <strain evidence="2 3">NBRC 108638</strain>
    </source>
</reference>